<evidence type="ECO:0000313" key="2">
    <source>
        <dbReference type="EMBL" id="GLS90139.1"/>
    </source>
</evidence>
<feature type="transmembrane region" description="Helical" evidence="1">
    <location>
        <begin position="80"/>
        <end position="104"/>
    </location>
</feature>
<evidence type="ECO:0000313" key="3">
    <source>
        <dbReference type="Proteomes" id="UP001157353"/>
    </source>
</evidence>
<proteinExistence type="predicted"/>
<protein>
    <submittedName>
        <fullName evidence="2">Uncharacterized protein</fullName>
    </submittedName>
</protein>
<dbReference type="EMBL" id="BSPQ01000002">
    <property type="protein sequence ID" value="GLS90139.1"/>
    <property type="molecule type" value="Genomic_DNA"/>
</dbReference>
<keyword evidence="1" id="KW-0812">Transmembrane</keyword>
<feature type="transmembrane region" description="Helical" evidence="1">
    <location>
        <begin position="12"/>
        <end position="33"/>
    </location>
</feature>
<sequence length="119" mass="13353">MDNKILYLKRSLIVEIIFGALLAIILSVYMVSMASANPNAATIDIFLGALFPIVIVALPLVLLPYMAIRELNEYEEQNSLILNYVNSGIAVGFVFFPLAVWQIFTLVKVKSYRLKEKKA</sequence>
<keyword evidence="1" id="KW-0472">Membrane</keyword>
<keyword evidence="3" id="KW-1185">Reference proteome</keyword>
<comment type="caution">
    <text evidence="2">The sequence shown here is derived from an EMBL/GenBank/DDBJ whole genome shotgun (WGS) entry which is preliminary data.</text>
</comment>
<gene>
    <name evidence="2" type="ORF">GCM10007916_12060</name>
</gene>
<keyword evidence="1" id="KW-1133">Transmembrane helix</keyword>
<dbReference type="RefSeq" id="WP_284203259.1">
    <property type="nucleotide sequence ID" value="NZ_BSPQ01000002.1"/>
</dbReference>
<evidence type="ECO:0000256" key="1">
    <source>
        <dbReference type="SAM" id="Phobius"/>
    </source>
</evidence>
<reference evidence="3" key="1">
    <citation type="journal article" date="2019" name="Int. J. Syst. Evol. Microbiol.">
        <title>The Global Catalogue of Microorganisms (GCM) 10K type strain sequencing project: providing services to taxonomists for standard genome sequencing and annotation.</title>
        <authorList>
            <consortium name="The Broad Institute Genomics Platform"/>
            <consortium name="The Broad Institute Genome Sequencing Center for Infectious Disease"/>
            <person name="Wu L."/>
            <person name="Ma J."/>
        </authorList>
    </citation>
    <scope>NUCLEOTIDE SEQUENCE [LARGE SCALE GENOMIC DNA]</scope>
    <source>
        <strain evidence="3">NBRC 103166</strain>
    </source>
</reference>
<name>A0ABQ6DY91_9GAMM</name>
<accession>A0ABQ6DY91</accession>
<dbReference type="Proteomes" id="UP001157353">
    <property type="component" value="Unassembled WGS sequence"/>
</dbReference>
<feature type="transmembrane region" description="Helical" evidence="1">
    <location>
        <begin position="45"/>
        <end position="68"/>
    </location>
</feature>
<organism evidence="2 3">
    <name type="scientific">Psychromonas marina</name>
    <dbReference type="NCBI Taxonomy" id="88364"/>
    <lineage>
        <taxon>Bacteria</taxon>
        <taxon>Pseudomonadati</taxon>
        <taxon>Pseudomonadota</taxon>
        <taxon>Gammaproteobacteria</taxon>
        <taxon>Alteromonadales</taxon>
        <taxon>Psychromonadaceae</taxon>
        <taxon>Psychromonas</taxon>
    </lineage>
</organism>